<organism evidence="3 4">
    <name type="scientific">Brevirhabdus pacifica</name>
    <dbReference type="NCBI Taxonomy" id="1267768"/>
    <lineage>
        <taxon>Bacteria</taxon>
        <taxon>Pseudomonadati</taxon>
        <taxon>Pseudomonadota</taxon>
        <taxon>Alphaproteobacteria</taxon>
        <taxon>Rhodobacterales</taxon>
        <taxon>Paracoccaceae</taxon>
        <taxon>Brevirhabdus</taxon>
    </lineage>
</organism>
<evidence type="ECO:0000313" key="3">
    <source>
        <dbReference type="EMBL" id="APX91043.1"/>
    </source>
</evidence>
<dbReference type="OrthoDB" id="9811557at2"/>
<proteinExistence type="predicted"/>
<dbReference type="GO" id="GO:0003824">
    <property type="term" value="F:catalytic activity"/>
    <property type="evidence" value="ECO:0007669"/>
    <property type="project" value="InterPro"/>
</dbReference>
<dbReference type="SUPFAM" id="SSF56176">
    <property type="entry name" value="FAD-binding/transporter-associated domain-like"/>
    <property type="match status" value="1"/>
</dbReference>
<dbReference type="GO" id="GO:0071949">
    <property type="term" value="F:FAD binding"/>
    <property type="evidence" value="ECO:0007669"/>
    <property type="project" value="InterPro"/>
</dbReference>
<dbReference type="STRING" id="1267768.BV394_07615"/>
<dbReference type="Proteomes" id="UP000187266">
    <property type="component" value="Chromosome"/>
</dbReference>
<accession>A0A2M9DDR5</accession>
<dbReference type="PANTHER" id="PTHR11748:SF103">
    <property type="entry name" value="GLYCOLATE OXIDASE SUBUNIT GLCE"/>
    <property type="match status" value="1"/>
</dbReference>
<dbReference type="Pfam" id="PF01565">
    <property type="entry name" value="FAD_binding_4"/>
    <property type="match status" value="1"/>
</dbReference>
<dbReference type="PROSITE" id="PS51387">
    <property type="entry name" value="FAD_PCMH"/>
    <property type="match status" value="1"/>
</dbReference>
<accession>A0A1U7DMC4</accession>
<dbReference type="SUPFAM" id="SSF55103">
    <property type="entry name" value="FAD-linked oxidases, C-terminal domain"/>
    <property type="match status" value="1"/>
</dbReference>
<dbReference type="InterPro" id="IPR016166">
    <property type="entry name" value="FAD-bd_PCMH"/>
</dbReference>
<dbReference type="EMBL" id="CP019124">
    <property type="protein sequence ID" value="APX91043.1"/>
    <property type="molecule type" value="Genomic_DNA"/>
</dbReference>
<dbReference type="InterPro" id="IPR016169">
    <property type="entry name" value="FAD-bd_PCMH_sub2"/>
</dbReference>
<evidence type="ECO:0000256" key="2">
    <source>
        <dbReference type="ARBA" id="ARBA00022827"/>
    </source>
</evidence>
<dbReference type="RefSeq" id="WP_076981060.1">
    <property type="nucleotide sequence ID" value="NZ_CP019124.1"/>
</dbReference>
<name>A0A1U7DMC4_9RHOB</name>
<dbReference type="Gene3D" id="3.30.465.10">
    <property type="match status" value="1"/>
</dbReference>
<dbReference type="InterPro" id="IPR036318">
    <property type="entry name" value="FAD-bd_PCMH-like_sf"/>
</dbReference>
<gene>
    <name evidence="3" type="ORF">BV394_07615</name>
</gene>
<dbReference type="AlphaFoldDB" id="A0A1U7DMC4"/>
<keyword evidence="1" id="KW-0285">Flavoprotein</keyword>
<dbReference type="InterPro" id="IPR016164">
    <property type="entry name" value="FAD-linked_Oxase-like_C"/>
</dbReference>
<evidence type="ECO:0000313" key="4">
    <source>
        <dbReference type="Proteomes" id="UP000187266"/>
    </source>
</evidence>
<reference evidence="3 4" key="1">
    <citation type="submission" date="2017-01" db="EMBL/GenBank/DDBJ databases">
        <title>Genomic analysis of Xuhuaishuia manganoxidans DY6-4.</title>
        <authorList>
            <person name="Wang X."/>
        </authorList>
    </citation>
    <scope>NUCLEOTIDE SEQUENCE [LARGE SCALE GENOMIC DNA]</scope>
    <source>
        <strain evidence="3 4">DY6-4</strain>
    </source>
</reference>
<keyword evidence="2" id="KW-0274">FAD</keyword>
<sequence>MTPATEAELAEAVRSATAPLWIRGGGTRPVGNTAAEGAGTVLSTAGLSGVELYEPGALTLVVAAGTPLAEVERTLAAENQRLPFEPMDHRALLGTTGEPTIGGVAAANVSGPRRIQAGACRDSMIGLRFVDGQGQVLRNGGRVMKNVTGYDLVKLLAGSRGTLGVLTQVAFKVLPATAAQATVMIEGLSDASAVDAMCRALASPFEVSGAAHMPQGPDGTPLTLLRVEGFENSVKYRAGRLHEMLGALGPMRDEADPEASAALWKSVRDAEAFAGTPGDVWRLSVVPTEAAAIATRLGAGRLLYDWGGGLIWAELAPGTDLRARLGPFEGHATLVRASAETRKTLPVFQPEPAPLDRIAAGLRQRFDPRNLLNPGLMA</sequence>
<evidence type="ECO:0000256" key="1">
    <source>
        <dbReference type="ARBA" id="ARBA00022630"/>
    </source>
</evidence>
<dbReference type="InterPro" id="IPR006094">
    <property type="entry name" value="Oxid_FAD_bind_N"/>
</dbReference>
<keyword evidence="4" id="KW-1185">Reference proteome</keyword>
<dbReference type="PANTHER" id="PTHR11748">
    <property type="entry name" value="D-LACTATE DEHYDROGENASE"/>
    <property type="match status" value="1"/>
</dbReference>
<protein>
    <submittedName>
        <fullName evidence="3">2-hydroxy-acid oxidase</fullName>
    </submittedName>
</protein>